<dbReference type="GO" id="GO:0080090">
    <property type="term" value="P:regulation of primary metabolic process"/>
    <property type="evidence" value="ECO:0007669"/>
    <property type="project" value="UniProtKB-ARBA"/>
</dbReference>
<comment type="subcellular location">
    <subcellularLocation>
        <location evidence="1">Nucleus</location>
    </subcellularLocation>
</comment>
<dbReference type="InterPro" id="IPR054502">
    <property type="entry name" value="bHLH-TF_ACT-like_plant"/>
</dbReference>
<dbReference type="PANTHER" id="PTHR45959:SF2">
    <property type="entry name" value="BHLH TRANSCRIPTION FACTOR"/>
    <property type="match status" value="1"/>
</dbReference>
<dbReference type="InParanoid" id="A0A068V997"/>
<evidence type="ECO:0000256" key="2">
    <source>
        <dbReference type="ARBA" id="ARBA00023242"/>
    </source>
</evidence>
<dbReference type="CDD" id="cd02116">
    <property type="entry name" value="ACT"/>
    <property type="match status" value="1"/>
</dbReference>
<dbReference type="AlphaFoldDB" id="A0A068V997"/>
<dbReference type="Proteomes" id="UP000295252">
    <property type="component" value="Chromosome IV"/>
</dbReference>
<dbReference type="InterPro" id="IPR052610">
    <property type="entry name" value="bHLH_transcription_regulator"/>
</dbReference>
<sequence>MESAELANKSEFLAEGEGSSDEMGSTSDQRPLPQIEAKVCDNKVLLRLHCENQRGVLIKILSEVEKLNLAVSNTNVSQFGKNRALDITIIAEMEKEFNLTIKELVRNLQSALQLVN</sequence>
<dbReference type="PANTHER" id="PTHR45959">
    <property type="entry name" value="BHLH TRANSCRIPTION FACTOR"/>
    <property type="match status" value="1"/>
</dbReference>
<reference evidence="6" key="1">
    <citation type="journal article" date="2014" name="Science">
        <title>The coffee genome provides insight into the convergent evolution of caffeine biosynthesis.</title>
        <authorList>
            <person name="Denoeud F."/>
            <person name="Carretero-Paulet L."/>
            <person name="Dereeper A."/>
            <person name="Droc G."/>
            <person name="Guyot R."/>
            <person name="Pietrella M."/>
            <person name="Zheng C."/>
            <person name="Alberti A."/>
            <person name="Anthony F."/>
            <person name="Aprea G."/>
            <person name="Aury J.M."/>
            <person name="Bento P."/>
            <person name="Bernard M."/>
            <person name="Bocs S."/>
            <person name="Campa C."/>
            <person name="Cenci A."/>
            <person name="Combes M.C."/>
            <person name="Crouzillat D."/>
            <person name="Da Silva C."/>
            <person name="Daddiego L."/>
            <person name="De Bellis F."/>
            <person name="Dussert S."/>
            <person name="Garsmeur O."/>
            <person name="Gayraud T."/>
            <person name="Guignon V."/>
            <person name="Jahn K."/>
            <person name="Jamilloux V."/>
            <person name="Joet T."/>
            <person name="Labadie K."/>
            <person name="Lan T."/>
            <person name="Leclercq J."/>
            <person name="Lepelley M."/>
            <person name="Leroy T."/>
            <person name="Li L.T."/>
            <person name="Librado P."/>
            <person name="Lopez L."/>
            <person name="Munoz A."/>
            <person name="Noel B."/>
            <person name="Pallavicini A."/>
            <person name="Perrotta G."/>
            <person name="Poncet V."/>
            <person name="Pot D."/>
            <person name="Priyono X."/>
            <person name="Rigoreau M."/>
            <person name="Rouard M."/>
            <person name="Rozas J."/>
            <person name="Tranchant-Dubreuil C."/>
            <person name="VanBuren R."/>
            <person name="Zhang Q."/>
            <person name="Andrade A.C."/>
            <person name="Argout X."/>
            <person name="Bertrand B."/>
            <person name="de Kochko A."/>
            <person name="Graziosi G."/>
            <person name="Henry R.J."/>
            <person name="Jayarama X."/>
            <person name="Ming R."/>
            <person name="Nagai C."/>
            <person name="Rounsley S."/>
            <person name="Sankoff D."/>
            <person name="Giuliano G."/>
            <person name="Albert V.A."/>
            <person name="Wincker P."/>
            <person name="Lashermes P."/>
        </authorList>
    </citation>
    <scope>NUCLEOTIDE SEQUENCE [LARGE SCALE GENOMIC DNA]</scope>
    <source>
        <strain evidence="6">cv. DH200-94</strain>
    </source>
</reference>
<gene>
    <name evidence="5" type="ORF">GSCOC_T00000637001</name>
</gene>
<proteinExistence type="predicted"/>
<dbReference type="OrthoDB" id="690068at2759"/>
<keyword evidence="6" id="KW-1185">Reference proteome</keyword>
<dbReference type="Gramene" id="CDP17176">
    <property type="protein sequence ID" value="CDP17176"/>
    <property type="gene ID" value="GSCOC_T00000637001"/>
</dbReference>
<dbReference type="STRING" id="49390.A0A068V997"/>
<dbReference type="GO" id="GO:0005634">
    <property type="term" value="C:nucleus"/>
    <property type="evidence" value="ECO:0007669"/>
    <property type="project" value="UniProtKB-SubCell"/>
</dbReference>
<organism evidence="5 6">
    <name type="scientific">Coffea canephora</name>
    <name type="common">Robusta coffee</name>
    <dbReference type="NCBI Taxonomy" id="49390"/>
    <lineage>
        <taxon>Eukaryota</taxon>
        <taxon>Viridiplantae</taxon>
        <taxon>Streptophyta</taxon>
        <taxon>Embryophyta</taxon>
        <taxon>Tracheophyta</taxon>
        <taxon>Spermatophyta</taxon>
        <taxon>Magnoliopsida</taxon>
        <taxon>eudicotyledons</taxon>
        <taxon>Gunneridae</taxon>
        <taxon>Pentapetalae</taxon>
        <taxon>asterids</taxon>
        <taxon>lamiids</taxon>
        <taxon>Gentianales</taxon>
        <taxon>Rubiaceae</taxon>
        <taxon>Ixoroideae</taxon>
        <taxon>Gardenieae complex</taxon>
        <taxon>Bertiereae - Coffeeae clade</taxon>
        <taxon>Coffeeae</taxon>
        <taxon>Coffea</taxon>
    </lineage>
</organism>
<evidence type="ECO:0000259" key="4">
    <source>
        <dbReference type="Pfam" id="PF22754"/>
    </source>
</evidence>
<feature type="domain" description="Plant bHLH transcription factor ACT-like" evidence="4">
    <location>
        <begin position="39"/>
        <end position="112"/>
    </location>
</feature>
<feature type="region of interest" description="Disordered" evidence="3">
    <location>
        <begin position="1"/>
        <end position="32"/>
    </location>
</feature>
<dbReference type="PhylomeDB" id="A0A068V997"/>
<protein>
    <recommendedName>
        <fullName evidence="4">Plant bHLH transcription factor ACT-like domain-containing protein</fullName>
    </recommendedName>
</protein>
<keyword evidence="2" id="KW-0539">Nucleus</keyword>
<evidence type="ECO:0000313" key="6">
    <source>
        <dbReference type="Proteomes" id="UP000295252"/>
    </source>
</evidence>
<name>A0A068V997_COFCA</name>
<evidence type="ECO:0000313" key="5">
    <source>
        <dbReference type="EMBL" id="CDP17176.1"/>
    </source>
</evidence>
<dbReference type="Pfam" id="PF22754">
    <property type="entry name" value="bHLH-TF_ACT-like_plant"/>
    <property type="match status" value="1"/>
</dbReference>
<evidence type="ECO:0000256" key="1">
    <source>
        <dbReference type="ARBA" id="ARBA00004123"/>
    </source>
</evidence>
<evidence type="ECO:0000256" key="3">
    <source>
        <dbReference type="SAM" id="MobiDB-lite"/>
    </source>
</evidence>
<dbReference type="EMBL" id="HG739232">
    <property type="protein sequence ID" value="CDP17176.1"/>
    <property type="molecule type" value="Genomic_DNA"/>
</dbReference>
<dbReference type="OMA" id="ADSGXAR"/>
<accession>A0A068V997</accession>